<reference evidence="1" key="1">
    <citation type="journal article" date="2021" name="Nat. Commun.">
        <title>Genetic determinants of endophytism in the Arabidopsis root mycobiome.</title>
        <authorList>
            <person name="Mesny F."/>
            <person name="Miyauchi S."/>
            <person name="Thiergart T."/>
            <person name="Pickel B."/>
            <person name="Atanasova L."/>
            <person name="Karlsson M."/>
            <person name="Huettel B."/>
            <person name="Barry K.W."/>
            <person name="Haridas S."/>
            <person name="Chen C."/>
            <person name="Bauer D."/>
            <person name="Andreopoulos W."/>
            <person name="Pangilinan J."/>
            <person name="LaButti K."/>
            <person name="Riley R."/>
            <person name="Lipzen A."/>
            <person name="Clum A."/>
            <person name="Drula E."/>
            <person name="Henrissat B."/>
            <person name="Kohler A."/>
            <person name="Grigoriev I.V."/>
            <person name="Martin F.M."/>
            <person name="Hacquard S."/>
        </authorList>
    </citation>
    <scope>NUCLEOTIDE SEQUENCE</scope>
    <source>
        <strain evidence="1">MPI-CAGE-CH-0235</strain>
    </source>
</reference>
<sequence>MRTSTAPDGRAAGQQSSRCMWVRGRHSGASAFILPLPHCFSATGLLGCLSSIGGVKVSPGVRFASFVDRLARGVCLGLAPQSIAGCPFFLLCRRPRTHMLPCHSFCLCPLCSFGGVCVCVGGGWELCGRWPRMRSGRDAGTSLSSLYSRRWELEDKAASASAAGQEQPYAPAPALSTVHCLASPCLALPTSGIGEPRIQAHASSPEVLQRGMRRYGANQ</sequence>
<evidence type="ECO:0000313" key="1">
    <source>
        <dbReference type="EMBL" id="KAH7320933.1"/>
    </source>
</evidence>
<dbReference type="Proteomes" id="UP000813444">
    <property type="component" value="Unassembled WGS sequence"/>
</dbReference>
<gene>
    <name evidence="1" type="ORF">B0I35DRAFT_202830</name>
</gene>
<name>A0A8K0WTT9_9HYPO</name>
<dbReference type="AlphaFoldDB" id="A0A8K0WTT9"/>
<dbReference type="EMBL" id="JAGPNK010000005">
    <property type="protein sequence ID" value="KAH7320933.1"/>
    <property type="molecule type" value="Genomic_DNA"/>
</dbReference>
<organism evidence="1 2">
    <name type="scientific">Stachybotrys elegans</name>
    <dbReference type="NCBI Taxonomy" id="80388"/>
    <lineage>
        <taxon>Eukaryota</taxon>
        <taxon>Fungi</taxon>
        <taxon>Dikarya</taxon>
        <taxon>Ascomycota</taxon>
        <taxon>Pezizomycotina</taxon>
        <taxon>Sordariomycetes</taxon>
        <taxon>Hypocreomycetidae</taxon>
        <taxon>Hypocreales</taxon>
        <taxon>Stachybotryaceae</taxon>
        <taxon>Stachybotrys</taxon>
    </lineage>
</organism>
<proteinExistence type="predicted"/>
<keyword evidence="2" id="KW-1185">Reference proteome</keyword>
<comment type="caution">
    <text evidence="1">The sequence shown here is derived from an EMBL/GenBank/DDBJ whole genome shotgun (WGS) entry which is preliminary data.</text>
</comment>
<protein>
    <submittedName>
        <fullName evidence="1">Uncharacterized protein</fullName>
    </submittedName>
</protein>
<evidence type="ECO:0000313" key="2">
    <source>
        <dbReference type="Proteomes" id="UP000813444"/>
    </source>
</evidence>
<accession>A0A8K0WTT9</accession>